<protein>
    <submittedName>
        <fullName evidence="1">Uncharacterized protein</fullName>
    </submittedName>
</protein>
<dbReference type="AlphaFoldDB" id="A0A5B7ZP90"/>
<gene>
    <name evidence="1" type="ORF">FHQ07_06775</name>
</gene>
<reference evidence="1 2" key="1">
    <citation type="submission" date="2019-06" db="EMBL/GenBank/DDBJ databases">
        <title>Thermomonas aquatica sp. nov., isolated from an industrial wastewater treatment plant.</title>
        <authorList>
            <person name="Jeon J.H."/>
            <person name="Park D.-S."/>
        </authorList>
    </citation>
    <scope>NUCLEOTIDE SEQUENCE [LARGE SCALE GENOMIC DNA]</scope>
    <source>
        <strain evidence="1 2">SY21</strain>
    </source>
</reference>
<dbReference type="KEGG" id="thes:FHQ07_06775"/>
<evidence type="ECO:0000313" key="2">
    <source>
        <dbReference type="Proteomes" id="UP000308149"/>
    </source>
</evidence>
<dbReference type="RefSeq" id="WP_139716093.1">
    <property type="nucleotide sequence ID" value="NZ_CP040871.1"/>
</dbReference>
<dbReference type="OrthoDB" id="8965824at2"/>
<dbReference type="EMBL" id="CP040871">
    <property type="protein sequence ID" value="QDA57041.1"/>
    <property type="molecule type" value="Genomic_DNA"/>
</dbReference>
<keyword evidence="2" id="KW-1185">Reference proteome</keyword>
<name>A0A5B7ZP90_9GAMM</name>
<proteinExistence type="predicted"/>
<accession>A0A5B7ZP90</accession>
<dbReference type="Proteomes" id="UP000308149">
    <property type="component" value="Chromosome"/>
</dbReference>
<organism evidence="1 2">
    <name type="scientific">Thermomonas aquatica</name>
    <dbReference type="NCBI Taxonomy" id="2202149"/>
    <lineage>
        <taxon>Bacteria</taxon>
        <taxon>Pseudomonadati</taxon>
        <taxon>Pseudomonadota</taxon>
        <taxon>Gammaproteobacteria</taxon>
        <taxon>Lysobacterales</taxon>
        <taxon>Lysobacteraceae</taxon>
        <taxon>Thermomonas</taxon>
    </lineage>
</organism>
<evidence type="ECO:0000313" key="1">
    <source>
        <dbReference type="EMBL" id="QDA57041.1"/>
    </source>
</evidence>
<sequence>MLLNKTALARDALQAGSSAGLSLQDRRILIMTDGKRSLNEVMALLGADILPAIDRLIRAGYIDDGRAPAPVAVPQAMPVQGLGGALGGLIRAATESVQARTEQIRASASPISAQPAVAAQPRIAATAQPVTAPPVATRGGQRRSLVAAKMYIVDMLQLQRHPDAVELKARIQFTSGEAELFEAILDGMRVLLQLTNDSYGQRIVARLGEVLPEELLPQLESAMTAFRAPLIAPERSSPPQLKVVGG</sequence>